<evidence type="ECO:0000313" key="2">
    <source>
        <dbReference type="EMBL" id="EPY18455.1"/>
    </source>
</evidence>
<feature type="region of interest" description="Disordered" evidence="1">
    <location>
        <begin position="328"/>
        <end position="386"/>
    </location>
</feature>
<feature type="region of interest" description="Disordered" evidence="1">
    <location>
        <begin position="160"/>
        <end position="207"/>
    </location>
</feature>
<reference evidence="2 3" key="1">
    <citation type="journal article" date="2013" name="PLoS ONE">
        <title>Predicting the Proteins of Angomonas deanei, Strigomonas culicis and Their Respective Endosymbionts Reveals New Aspects of the Trypanosomatidae Family.</title>
        <authorList>
            <person name="Motta M.C."/>
            <person name="Martins A.C."/>
            <person name="de Souza S.S."/>
            <person name="Catta-Preta C.M."/>
            <person name="Silva R."/>
            <person name="Klein C.C."/>
            <person name="de Almeida L.G."/>
            <person name="de Lima Cunha O."/>
            <person name="Ciapina L.P."/>
            <person name="Brocchi M."/>
            <person name="Colabardini A.C."/>
            <person name="de Araujo Lima B."/>
            <person name="Machado C.R."/>
            <person name="de Almeida Soares C.M."/>
            <person name="Probst C.M."/>
            <person name="de Menezes C.B."/>
            <person name="Thompson C.E."/>
            <person name="Bartholomeu D.C."/>
            <person name="Gradia D.F."/>
            <person name="Pavoni D.P."/>
            <person name="Grisard E.C."/>
            <person name="Fantinatti-Garboggini F."/>
            <person name="Marchini F.K."/>
            <person name="Rodrigues-Luiz G.F."/>
            <person name="Wagner G."/>
            <person name="Goldman G.H."/>
            <person name="Fietto J.L."/>
            <person name="Elias M.C."/>
            <person name="Goldman M.H."/>
            <person name="Sagot M.F."/>
            <person name="Pereira M."/>
            <person name="Stoco P.H."/>
            <person name="de Mendonca-Neto R.P."/>
            <person name="Teixeira S.M."/>
            <person name="Maciel T.E."/>
            <person name="de Oliveira Mendes T.A."/>
            <person name="Urmenyi T.P."/>
            <person name="de Souza W."/>
            <person name="Schenkman S."/>
            <person name="de Vasconcelos A.T."/>
        </authorList>
    </citation>
    <scope>NUCLEOTIDE SEQUENCE [LARGE SCALE GENOMIC DNA]</scope>
</reference>
<organism evidence="2 3">
    <name type="scientific">Strigomonas culicis</name>
    <dbReference type="NCBI Taxonomy" id="28005"/>
    <lineage>
        <taxon>Eukaryota</taxon>
        <taxon>Discoba</taxon>
        <taxon>Euglenozoa</taxon>
        <taxon>Kinetoplastea</taxon>
        <taxon>Metakinetoplastina</taxon>
        <taxon>Trypanosomatida</taxon>
        <taxon>Trypanosomatidae</taxon>
        <taxon>Strigomonadinae</taxon>
        <taxon>Strigomonas</taxon>
    </lineage>
</organism>
<dbReference type="Proteomes" id="UP000015354">
    <property type="component" value="Unassembled WGS sequence"/>
</dbReference>
<evidence type="ECO:0000313" key="3">
    <source>
        <dbReference type="Proteomes" id="UP000015354"/>
    </source>
</evidence>
<feature type="compositionally biased region" description="Low complexity" evidence="1">
    <location>
        <begin position="170"/>
        <end position="194"/>
    </location>
</feature>
<dbReference type="EMBL" id="ATMH01009914">
    <property type="protein sequence ID" value="EPY18455.1"/>
    <property type="molecule type" value="Genomic_DNA"/>
</dbReference>
<gene>
    <name evidence="2" type="ORF">STCU_09964</name>
</gene>
<sequence length="386" mass="41537">MTQLNPMKAVCCNCGCPAERKDFSACTAFNNSCARCGSSMRQQNVQQLSNKPTNKMERRSSIQWRPDTTVNSEDDTNSMRSAGGKKKDATFVKNVKNIQRRLSNSVNALLSSKKDKRTGEIQAEKGVESNKSSAVNGTAESDSAADGNRDAVFSDFLDKSNKNPFQVGQAPKTGAAPAKTTATKTGAVEAPAAPRQHRRAASQPLTDDQKWNTITSEEMHRPKIAKKKTELDAVVDSVVDGAKKLKRRMSMSMNVLFSSEARIQSFYGSMRGGSMYGDSMAGEAAPAPLYGNGTTNDSPPPIGDLPINKGWEPFQEDNLYDMLKTQATTNNNTDVKDNTAPVVTKEVPPVDQKATAAVSQSKHDGARSPSPMNSGDVSPASLGEFA</sequence>
<proteinExistence type="predicted"/>
<accession>S9V6B1</accession>
<keyword evidence="3" id="KW-1185">Reference proteome</keyword>
<feature type="region of interest" description="Disordered" evidence="1">
    <location>
        <begin position="47"/>
        <end position="88"/>
    </location>
</feature>
<feature type="region of interest" description="Disordered" evidence="1">
    <location>
        <begin position="106"/>
        <end position="147"/>
    </location>
</feature>
<comment type="caution">
    <text evidence="2">The sequence shown here is derived from an EMBL/GenBank/DDBJ whole genome shotgun (WGS) entry which is preliminary data.</text>
</comment>
<protein>
    <submittedName>
        <fullName evidence="2">Uncharacterized protein</fullName>
    </submittedName>
</protein>
<dbReference type="AlphaFoldDB" id="S9V6B1"/>
<feature type="compositionally biased region" description="Basic and acidic residues" evidence="1">
    <location>
        <begin position="117"/>
        <end position="128"/>
    </location>
</feature>
<feature type="compositionally biased region" description="Polar residues" evidence="1">
    <location>
        <begin position="61"/>
        <end position="71"/>
    </location>
</feature>
<name>S9V6B1_9TRYP</name>
<feature type="compositionally biased region" description="Polar residues" evidence="1">
    <location>
        <begin position="129"/>
        <end position="141"/>
    </location>
</feature>
<evidence type="ECO:0000256" key="1">
    <source>
        <dbReference type="SAM" id="MobiDB-lite"/>
    </source>
</evidence>